<feature type="region of interest" description="Disordered" evidence="1">
    <location>
        <begin position="60"/>
        <end position="88"/>
    </location>
</feature>
<evidence type="ECO:0000313" key="3">
    <source>
        <dbReference type="EMBL" id="GJM90324.1"/>
    </source>
</evidence>
<reference evidence="3" key="1">
    <citation type="journal article" date="2018" name="DNA Res.">
        <title>Multiple hybrid de novo genome assembly of finger millet, an orphan allotetraploid crop.</title>
        <authorList>
            <person name="Hatakeyama M."/>
            <person name="Aluri S."/>
            <person name="Balachadran M.T."/>
            <person name="Sivarajan S.R."/>
            <person name="Patrignani A."/>
            <person name="Gruter S."/>
            <person name="Poveda L."/>
            <person name="Shimizu-Inatsugi R."/>
            <person name="Baeten J."/>
            <person name="Francoijs K.J."/>
            <person name="Nataraja K.N."/>
            <person name="Reddy Y.A.N."/>
            <person name="Phadnis S."/>
            <person name="Ravikumar R.L."/>
            <person name="Schlapbach R."/>
            <person name="Sreeman S.M."/>
            <person name="Shimizu K.K."/>
        </authorList>
    </citation>
    <scope>NUCLEOTIDE SEQUENCE</scope>
</reference>
<evidence type="ECO:0000256" key="1">
    <source>
        <dbReference type="SAM" id="MobiDB-lite"/>
    </source>
</evidence>
<dbReference type="Gene3D" id="3.30.30.10">
    <property type="entry name" value="Knottin, scorpion toxin-like"/>
    <property type="match status" value="1"/>
</dbReference>
<feature type="compositionally biased region" description="Gly residues" evidence="1">
    <location>
        <begin position="60"/>
        <end position="74"/>
    </location>
</feature>
<gene>
    <name evidence="3" type="primary">ga06591</name>
    <name evidence="3" type="ORF">PR202_ga06591</name>
</gene>
<keyword evidence="4" id="KW-1185">Reference proteome</keyword>
<reference evidence="3" key="2">
    <citation type="submission" date="2021-12" db="EMBL/GenBank/DDBJ databases">
        <title>Resequencing data analysis of finger millet.</title>
        <authorList>
            <person name="Hatakeyama M."/>
            <person name="Aluri S."/>
            <person name="Balachadran M.T."/>
            <person name="Sivarajan S.R."/>
            <person name="Poveda L."/>
            <person name="Shimizu-Inatsugi R."/>
            <person name="Schlapbach R."/>
            <person name="Sreeman S.M."/>
            <person name="Shimizu K.K."/>
        </authorList>
    </citation>
    <scope>NUCLEOTIDE SEQUENCE</scope>
</reference>
<name>A0AAV5BYU4_ELECO</name>
<comment type="caution">
    <text evidence="3">The sequence shown here is derived from an EMBL/GenBank/DDBJ whole genome shotgun (WGS) entry which is preliminary data.</text>
</comment>
<protein>
    <recommendedName>
        <fullName evidence="2">Knottins-like domain-containing protein</fullName>
    </recommendedName>
</protein>
<dbReference type="Proteomes" id="UP001054889">
    <property type="component" value="Unassembled WGS sequence"/>
</dbReference>
<dbReference type="InterPro" id="IPR003614">
    <property type="entry name" value="Knottins"/>
</dbReference>
<feature type="domain" description="Knottins-like" evidence="2">
    <location>
        <begin position="1"/>
        <end position="45"/>
    </location>
</feature>
<proteinExistence type="predicted"/>
<dbReference type="AlphaFoldDB" id="A0AAV5BYU4"/>
<dbReference type="Pfam" id="PF00304">
    <property type="entry name" value="Gamma-thionin"/>
    <property type="match status" value="1"/>
</dbReference>
<dbReference type="InterPro" id="IPR036574">
    <property type="entry name" value="Scorpion_toxin-like_sf"/>
</dbReference>
<organism evidence="3 4">
    <name type="scientific">Eleusine coracana subsp. coracana</name>
    <dbReference type="NCBI Taxonomy" id="191504"/>
    <lineage>
        <taxon>Eukaryota</taxon>
        <taxon>Viridiplantae</taxon>
        <taxon>Streptophyta</taxon>
        <taxon>Embryophyta</taxon>
        <taxon>Tracheophyta</taxon>
        <taxon>Spermatophyta</taxon>
        <taxon>Magnoliopsida</taxon>
        <taxon>Liliopsida</taxon>
        <taxon>Poales</taxon>
        <taxon>Poaceae</taxon>
        <taxon>PACMAD clade</taxon>
        <taxon>Chloridoideae</taxon>
        <taxon>Cynodonteae</taxon>
        <taxon>Eleusininae</taxon>
        <taxon>Eleusine</taxon>
    </lineage>
</organism>
<dbReference type="EMBL" id="BQKI01000003">
    <property type="protein sequence ID" value="GJM90324.1"/>
    <property type="molecule type" value="Genomic_DNA"/>
</dbReference>
<sequence length="111" mass="11781">MCKTRSKTFKGECFHSINCANICTSEGATGGFCEGHFYRECMCITNQDCDGNGGGNGCDNGGGNGGDNGGGGGPPQQRRWRPGGSEAMHEQQFSFEYVITPETVTRVGPLF</sequence>
<evidence type="ECO:0000259" key="2">
    <source>
        <dbReference type="Pfam" id="PF00304"/>
    </source>
</evidence>
<dbReference type="SUPFAM" id="SSF57095">
    <property type="entry name" value="Scorpion toxin-like"/>
    <property type="match status" value="1"/>
</dbReference>
<accession>A0AAV5BYU4</accession>
<evidence type="ECO:0000313" key="4">
    <source>
        <dbReference type="Proteomes" id="UP001054889"/>
    </source>
</evidence>